<feature type="non-terminal residue" evidence="1">
    <location>
        <position position="1"/>
    </location>
</feature>
<feature type="non-terminal residue" evidence="1">
    <location>
        <position position="79"/>
    </location>
</feature>
<accession>A0A0V0SSE6</accession>
<evidence type="ECO:0000313" key="1">
    <source>
        <dbReference type="EMBL" id="KRX29563.1"/>
    </source>
</evidence>
<sequence>LATPGLDEANAVSTPAEINVSMEENEEHLSSDIPYREAVGALMFLMTATRPDIAYAVSTVSQVMDKPTIKAWQAVKRIF</sequence>
<name>A0A0V0SSE6_9BILA</name>
<reference evidence="1 2" key="1">
    <citation type="submission" date="2015-01" db="EMBL/GenBank/DDBJ databases">
        <title>Evolution of Trichinella species and genotypes.</title>
        <authorList>
            <person name="Korhonen P.K."/>
            <person name="Edoardo P."/>
            <person name="Giuseppe L.R."/>
            <person name="Gasser R.B."/>
        </authorList>
    </citation>
    <scope>NUCLEOTIDE SEQUENCE [LARGE SCALE GENOMIC DNA]</scope>
    <source>
        <strain evidence="1">ISS417</strain>
    </source>
</reference>
<proteinExistence type="predicted"/>
<gene>
    <name evidence="1" type="ORF">T05_9845</name>
</gene>
<dbReference type="PANTHER" id="PTHR11439">
    <property type="entry name" value="GAG-POL-RELATED RETROTRANSPOSON"/>
    <property type="match status" value="1"/>
</dbReference>
<protein>
    <submittedName>
        <fullName evidence="1">Retrovirus-related Pol polyprotein from transposon TNT 1-94</fullName>
    </submittedName>
</protein>
<keyword evidence="2" id="KW-1185">Reference proteome</keyword>
<dbReference type="Proteomes" id="UP000055048">
    <property type="component" value="Unassembled WGS sequence"/>
</dbReference>
<organism evidence="1 2">
    <name type="scientific">Trichinella murrelli</name>
    <dbReference type="NCBI Taxonomy" id="144512"/>
    <lineage>
        <taxon>Eukaryota</taxon>
        <taxon>Metazoa</taxon>
        <taxon>Ecdysozoa</taxon>
        <taxon>Nematoda</taxon>
        <taxon>Enoplea</taxon>
        <taxon>Dorylaimia</taxon>
        <taxon>Trichinellida</taxon>
        <taxon>Trichinellidae</taxon>
        <taxon>Trichinella</taxon>
    </lineage>
</organism>
<dbReference type="EMBL" id="JYDJ01003170">
    <property type="protein sequence ID" value="KRX29563.1"/>
    <property type="molecule type" value="Genomic_DNA"/>
</dbReference>
<dbReference type="AlphaFoldDB" id="A0A0V0SSE6"/>
<evidence type="ECO:0000313" key="2">
    <source>
        <dbReference type="Proteomes" id="UP000055048"/>
    </source>
</evidence>
<dbReference type="STRING" id="144512.A0A0V0SSE6"/>
<dbReference type="PANTHER" id="PTHR11439:SF463">
    <property type="entry name" value="REVERSE TRANSCRIPTASE TY1_COPIA-TYPE DOMAIN-CONTAINING PROTEIN"/>
    <property type="match status" value="1"/>
</dbReference>
<comment type="caution">
    <text evidence="1">The sequence shown here is derived from an EMBL/GenBank/DDBJ whole genome shotgun (WGS) entry which is preliminary data.</text>
</comment>